<keyword evidence="1" id="KW-0805">Transcription regulation</keyword>
<evidence type="ECO:0000313" key="6">
    <source>
        <dbReference type="Proteomes" id="UP000647172"/>
    </source>
</evidence>
<dbReference type="GO" id="GO:0003677">
    <property type="term" value="F:DNA binding"/>
    <property type="evidence" value="ECO:0007669"/>
    <property type="project" value="UniProtKB-KW"/>
</dbReference>
<dbReference type="CDD" id="cd07377">
    <property type="entry name" value="WHTH_GntR"/>
    <property type="match status" value="1"/>
</dbReference>
<dbReference type="InterPro" id="IPR011711">
    <property type="entry name" value="GntR_C"/>
</dbReference>
<dbReference type="SUPFAM" id="SSF48008">
    <property type="entry name" value="GntR ligand-binding domain-like"/>
    <property type="match status" value="1"/>
</dbReference>
<keyword evidence="3" id="KW-0804">Transcription</keyword>
<dbReference type="AlphaFoldDB" id="A0A919JCH3"/>
<sequence length="239" mass="25747">MTRTTSAAPLNGAPAAGALVIPVEQPASRSDRVYDSLRRAILDGTLPPGRPLVERELAESLGVSKTPVREALKKLALSGLVEMNSYSGVSVRRIDGSLIEELYTARAGVEPTAVRLAVVAYGPARHDAARQALDEAQRLATAGETAALGLANRRFHREIYSASGNRFLCEFLNQLQDLTTFVATAGWRLKATFEQEAEEHRAILAAMEAGDPALAERLAGEHIRRAARTLVSVLGEQPR</sequence>
<name>A0A919JCH3_9ACTN</name>
<proteinExistence type="predicted"/>
<dbReference type="PANTHER" id="PTHR43537:SF24">
    <property type="entry name" value="GLUCONATE OPERON TRANSCRIPTIONAL REPRESSOR"/>
    <property type="match status" value="1"/>
</dbReference>
<comment type="caution">
    <text evidence="5">The sequence shown here is derived from an EMBL/GenBank/DDBJ whole genome shotgun (WGS) entry which is preliminary data.</text>
</comment>
<dbReference type="SMART" id="SM00895">
    <property type="entry name" value="FCD"/>
    <property type="match status" value="1"/>
</dbReference>
<dbReference type="EMBL" id="BOMQ01000009">
    <property type="protein sequence ID" value="GIE47288.1"/>
    <property type="molecule type" value="Genomic_DNA"/>
</dbReference>
<gene>
    <name evidence="5" type="ORF">Ani05nite_08220</name>
</gene>
<dbReference type="PROSITE" id="PS50949">
    <property type="entry name" value="HTH_GNTR"/>
    <property type="match status" value="1"/>
</dbReference>
<keyword evidence="2" id="KW-0238">DNA-binding</keyword>
<dbReference type="Gene3D" id="1.20.120.530">
    <property type="entry name" value="GntR ligand-binding domain-like"/>
    <property type="match status" value="1"/>
</dbReference>
<organism evidence="5 6">
    <name type="scientific">Actinoplanes nipponensis</name>
    <dbReference type="NCBI Taxonomy" id="135950"/>
    <lineage>
        <taxon>Bacteria</taxon>
        <taxon>Bacillati</taxon>
        <taxon>Actinomycetota</taxon>
        <taxon>Actinomycetes</taxon>
        <taxon>Micromonosporales</taxon>
        <taxon>Micromonosporaceae</taxon>
        <taxon>Actinoplanes</taxon>
    </lineage>
</organism>
<dbReference type="Gene3D" id="1.10.10.10">
    <property type="entry name" value="Winged helix-like DNA-binding domain superfamily/Winged helix DNA-binding domain"/>
    <property type="match status" value="1"/>
</dbReference>
<protein>
    <submittedName>
        <fullName evidence="5">GntR family transcriptional regulator</fullName>
    </submittedName>
</protein>
<dbReference type="InterPro" id="IPR036390">
    <property type="entry name" value="WH_DNA-bd_sf"/>
</dbReference>
<dbReference type="SUPFAM" id="SSF46785">
    <property type="entry name" value="Winged helix' DNA-binding domain"/>
    <property type="match status" value="1"/>
</dbReference>
<dbReference type="Proteomes" id="UP000647172">
    <property type="component" value="Unassembled WGS sequence"/>
</dbReference>
<evidence type="ECO:0000259" key="4">
    <source>
        <dbReference type="PROSITE" id="PS50949"/>
    </source>
</evidence>
<dbReference type="Pfam" id="PF07729">
    <property type="entry name" value="FCD"/>
    <property type="match status" value="1"/>
</dbReference>
<evidence type="ECO:0000313" key="5">
    <source>
        <dbReference type="EMBL" id="GIE47288.1"/>
    </source>
</evidence>
<accession>A0A919JCH3</accession>
<evidence type="ECO:0000256" key="1">
    <source>
        <dbReference type="ARBA" id="ARBA00023015"/>
    </source>
</evidence>
<keyword evidence="6" id="KW-1185">Reference proteome</keyword>
<reference evidence="5" key="1">
    <citation type="submission" date="2021-01" db="EMBL/GenBank/DDBJ databases">
        <title>Whole genome shotgun sequence of Actinoplanes nipponensis NBRC 14063.</title>
        <authorList>
            <person name="Komaki H."/>
            <person name="Tamura T."/>
        </authorList>
    </citation>
    <scope>NUCLEOTIDE SEQUENCE</scope>
    <source>
        <strain evidence="5">NBRC 14063</strain>
    </source>
</reference>
<feature type="domain" description="HTH gntR-type" evidence="4">
    <location>
        <begin position="27"/>
        <end position="94"/>
    </location>
</feature>
<dbReference type="PRINTS" id="PR00035">
    <property type="entry name" value="HTHGNTR"/>
</dbReference>
<dbReference type="GO" id="GO:0003700">
    <property type="term" value="F:DNA-binding transcription factor activity"/>
    <property type="evidence" value="ECO:0007669"/>
    <property type="project" value="InterPro"/>
</dbReference>
<dbReference type="PANTHER" id="PTHR43537">
    <property type="entry name" value="TRANSCRIPTIONAL REGULATOR, GNTR FAMILY"/>
    <property type="match status" value="1"/>
</dbReference>
<evidence type="ECO:0000256" key="3">
    <source>
        <dbReference type="ARBA" id="ARBA00023163"/>
    </source>
</evidence>
<dbReference type="Pfam" id="PF00392">
    <property type="entry name" value="GntR"/>
    <property type="match status" value="1"/>
</dbReference>
<dbReference type="InterPro" id="IPR000524">
    <property type="entry name" value="Tscrpt_reg_HTH_GntR"/>
</dbReference>
<dbReference type="SMART" id="SM00345">
    <property type="entry name" value="HTH_GNTR"/>
    <property type="match status" value="1"/>
</dbReference>
<evidence type="ECO:0000256" key="2">
    <source>
        <dbReference type="ARBA" id="ARBA00023125"/>
    </source>
</evidence>
<dbReference type="InterPro" id="IPR008920">
    <property type="entry name" value="TF_FadR/GntR_C"/>
</dbReference>
<dbReference type="InterPro" id="IPR036388">
    <property type="entry name" value="WH-like_DNA-bd_sf"/>
</dbReference>